<dbReference type="HAMAP" id="MF_00392">
    <property type="entry name" value="LpxB"/>
    <property type="match status" value="1"/>
</dbReference>
<dbReference type="SUPFAM" id="SSF53756">
    <property type="entry name" value="UDP-Glycosyltransferase/glycogen phosphorylase"/>
    <property type="match status" value="1"/>
</dbReference>
<comment type="caution">
    <text evidence="12">The sequence shown here is derived from an EMBL/GenBank/DDBJ whole genome shotgun (WGS) entry which is preliminary data.</text>
</comment>
<evidence type="ECO:0000256" key="4">
    <source>
        <dbReference type="ARBA" id="ARBA00020902"/>
    </source>
</evidence>
<evidence type="ECO:0000256" key="11">
    <source>
        <dbReference type="HAMAP-Rule" id="MF_00392"/>
    </source>
</evidence>
<protein>
    <recommendedName>
        <fullName evidence="4 11">Lipid-A-disaccharide synthase</fullName>
        <ecNumber evidence="3 11">2.4.1.182</ecNumber>
    </recommendedName>
</protein>
<dbReference type="GO" id="GO:0016020">
    <property type="term" value="C:membrane"/>
    <property type="evidence" value="ECO:0007669"/>
    <property type="project" value="GOC"/>
</dbReference>
<accession>A0A2S6H705</accession>
<evidence type="ECO:0000256" key="3">
    <source>
        <dbReference type="ARBA" id="ARBA00012687"/>
    </source>
</evidence>
<dbReference type="PANTHER" id="PTHR30372">
    <property type="entry name" value="LIPID-A-DISACCHARIDE SYNTHASE"/>
    <property type="match status" value="1"/>
</dbReference>
<gene>
    <name evidence="11" type="primary">lpxB</name>
    <name evidence="12" type="ORF">B0F88_102228</name>
</gene>
<evidence type="ECO:0000256" key="8">
    <source>
        <dbReference type="ARBA" id="ARBA00022679"/>
    </source>
</evidence>
<evidence type="ECO:0000256" key="9">
    <source>
        <dbReference type="ARBA" id="ARBA00023098"/>
    </source>
</evidence>
<evidence type="ECO:0000313" key="12">
    <source>
        <dbReference type="EMBL" id="PPK73248.1"/>
    </source>
</evidence>
<comment type="pathway">
    <text evidence="11">Bacterial outer membrane biogenesis; LPS lipid A biosynthesis.</text>
</comment>
<dbReference type="Pfam" id="PF02684">
    <property type="entry name" value="LpxB"/>
    <property type="match status" value="1"/>
</dbReference>
<evidence type="ECO:0000256" key="1">
    <source>
        <dbReference type="ARBA" id="ARBA00002056"/>
    </source>
</evidence>
<organism evidence="12 13">
    <name type="scientific">Methylobacter tundripaludum</name>
    <dbReference type="NCBI Taxonomy" id="173365"/>
    <lineage>
        <taxon>Bacteria</taxon>
        <taxon>Pseudomonadati</taxon>
        <taxon>Pseudomonadota</taxon>
        <taxon>Gammaproteobacteria</taxon>
        <taxon>Methylococcales</taxon>
        <taxon>Methylococcaceae</taxon>
        <taxon>Methylobacter</taxon>
    </lineage>
</organism>
<proteinExistence type="inferred from homology"/>
<sequence>MNPLKILFSAGESSGDQHAANMFLELKKRQPDIKGIGMGGAKMAQAGIDIRYDSANIAVIGVVEVIKHYAEIRRALKLMQQLVASERPDLLVCVDYKEFNFKLARYAKQQGIKVLFYVSPQIWAWRPGRVVAYGKVIDMMAVIFPFETAYYDAEKVPVRYVGHPSVDKVHAQYGKDEDLTRFGLDKNKPIVGLLPGSRANEIKRMLPVMLAAAEKVQSGLPGCQFILPQADSISDALLEDYIRQSPLKITVIKNQPYDVIQCCDAVMTTSGTATLEIALLTVPMVIAYKLSSITYWLGRWLVNTPFIGLPNIVSGKSIIKELIQHDATAENLSVEVLRILTDKAYADQMRENLNQVKRQLGQGGGSKNMALLALEMLSVSD</sequence>
<dbReference type="RefSeq" id="WP_104422505.1">
    <property type="nucleotide sequence ID" value="NZ_PTIY01000002.1"/>
</dbReference>
<keyword evidence="5 11" id="KW-0444">Lipid biosynthesis</keyword>
<keyword evidence="9 11" id="KW-0443">Lipid metabolism</keyword>
<dbReference type="EC" id="2.4.1.182" evidence="3 11"/>
<dbReference type="Proteomes" id="UP000238071">
    <property type="component" value="Unassembled WGS sequence"/>
</dbReference>
<comment type="catalytic activity">
    <reaction evidence="10 11">
        <text>a lipid X + a UDP-2-N,3-O-bis[(3R)-3-hydroxyacyl]-alpha-D-glucosamine = a lipid A disaccharide + UDP + H(+)</text>
        <dbReference type="Rhea" id="RHEA:67828"/>
        <dbReference type="ChEBI" id="CHEBI:15378"/>
        <dbReference type="ChEBI" id="CHEBI:58223"/>
        <dbReference type="ChEBI" id="CHEBI:137748"/>
        <dbReference type="ChEBI" id="CHEBI:176338"/>
        <dbReference type="ChEBI" id="CHEBI:176343"/>
        <dbReference type="EC" id="2.4.1.182"/>
    </reaction>
</comment>
<comment type="function">
    <text evidence="1 11">Condensation of UDP-2,3-diacylglucosamine and 2,3-diacylglucosamine-1-phosphate to form lipid A disaccharide, a precursor of lipid A, a phosphorylated glycolipid that anchors the lipopolysaccharide to the outer membrane of the cell.</text>
</comment>
<comment type="similarity">
    <text evidence="2 11">Belongs to the LpxB family.</text>
</comment>
<evidence type="ECO:0000256" key="2">
    <source>
        <dbReference type="ARBA" id="ARBA00007868"/>
    </source>
</evidence>
<reference evidence="12 13" key="1">
    <citation type="submission" date="2018-02" db="EMBL/GenBank/DDBJ databases">
        <title>Subsurface microbial communities from deep shales in Ohio and West Virginia, USA.</title>
        <authorList>
            <person name="Wrighton K."/>
        </authorList>
    </citation>
    <scope>NUCLEOTIDE SEQUENCE [LARGE SCALE GENOMIC DNA]</scope>
    <source>
        <strain evidence="12 13">OWC-G53F</strain>
    </source>
</reference>
<keyword evidence="6 11" id="KW-0441">Lipid A biosynthesis</keyword>
<dbReference type="GO" id="GO:0009245">
    <property type="term" value="P:lipid A biosynthetic process"/>
    <property type="evidence" value="ECO:0007669"/>
    <property type="project" value="UniProtKB-UniRule"/>
</dbReference>
<dbReference type="InterPro" id="IPR003835">
    <property type="entry name" value="Glyco_trans_19"/>
</dbReference>
<dbReference type="UniPathway" id="UPA00973"/>
<dbReference type="GO" id="GO:0005543">
    <property type="term" value="F:phospholipid binding"/>
    <property type="evidence" value="ECO:0007669"/>
    <property type="project" value="TreeGrafter"/>
</dbReference>
<dbReference type="PANTHER" id="PTHR30372:SF4">
    <property type="entry name" value="LIPID-A-DISACCHARIDE SYNTHASE, MITOCHONDRIAL-RELATED"/>
    <property type="match status" value="1"/>
</dbReference>
<keyword evidence="8 11" id="KW-0808">Transferase</keyword>
<evidence type="ECO:0000313" key="13">
    <source>
        <dbReference type="Proteomes" id="UP000238071"/>
    </source>
</evidence>
<dbReference type="AlphaFoldDB" id="A0A2S6H705"/>
<name>A0A2S6H705_9GAMM</name>
<keyword evidence="7 11" id="KW-0328">Glycosyltransferase</keyword>
<dbReference type="OrthoDB" id="9801642at2"/>
<dbReference type="EMBL" id="PTIY01000002">
    <property type="protein sequence ID" value="PPK73248.1"/>
    <property type="molecule type" value="Genomic_DNA"/>
</dbReference>
<evidence type="ECO:0000256" key="6">
    <source>
        <dbReference type="ARBA" id="ARBA00022556"/>
    </source>
</evidence>
<dbReference type="NCBIfam" id="TIGR00215">
    <property type="entry name" value="lpxB"/>
    <property type="match status" value="1"/>
</dbReference>
<dbReference type="GO" id="GO:0008915">
    <property type="term" value="F:lipid-A-disaccharide synthase activity"/>
    <property type="evidence" value="ECO:0007669"/>
    <property type="project" value="UniProtKB-UniRule"/>
</dbReference>
<evidence type="ECO:0000256" key="7">
    <source>
        <dbReference type="ARBA" id="ARBA00022676"/>
    </source>
</evidence>
<keyword evidence="13" id="KW-1185">Reference proteome</keyword>
<evidence type="ECO:0000256" key="10">
    <source>
        <dbReference type="ARBA" id="ARBA00048975"/>
    </source>
</evidence>
<evidence type="ECO:0000256" key="5">
    <source>
        <dbReference type="ARBA" id="ARBA00022516"/>
    </source>
</evidence>